<accession>A0A2N9G9W4</accession>
<sequence>MRWARDGDGATVRGARSRPSARSGGSAKDGAQGGSAREVASAAFCNDPEIHSRARRGMVGFAMGFVCVGILEGVIALAAASGGGGGTDFVSGCGDRGFALIPG</sequence>
<organism evidence="3">
    <name type="scientific">Fagus sylvatica</name>
    <name type="common">Beechnut</name>
    <dbReference type="NCBI Taxonomy" id="28930"/>
    <lineage>
        <taxon>Eukaryota</taxon>
        <taxon>Viridiplantae</taxon>
        <taxon>Streptophyta</taxon>
        <taxon>Embryophyta</taxon>
        <taxon>Tracheophyta</taxon>
        <taxon>Spermatophyta</taxon>
        <taxon>Magnoliopsida</taxon>
        <taxon>eudicotyledons</taxon>
        <taxon>Gunneridae</taxon>
        <taxon>Pentapetalae</taxon>
        <taxon>rosids</taxon>
        <taxon>fabids</taxon>
        <taxon>Fagales</taxon>
        <taxon>Fagaceae</taxon>
        <taxon>Fagus</taxon>
    </lineage>
</organism>
<reference evidence="3" key="1">
    <citation type="submission" date="2018-02" db="EMBL/GenBank/DDBJ databases">
        <authorList>
            <person name="Cohen D.B."/>
            <person name="Kent A.D."/>
        </authorList>
    </citation>
    <scope>NUCLEOTIDE SEQUENCE</scope>
</reference>
<keyword evidence="2" id="KW-1133">Transmembrane helix</keyword>
<protein>
    <submittedName>
        <fullName evidence="3">Uncharacterized protein</fullName>
    </submittedName>
</protein>
<evidence type="ECO:0000313" key="3">
    <source>
        <dbReference type="EMBL" id="SPC99406.1"/>
    </source>
</evidence>
<evidence type="ECO:0000256" key="1">
    <source>
        <dbReference type="SAM" id="MobiDB-lite"/>
    </source>
</evidence>
<keyword evidence="2" id="KW-0472">Membrane</keyword>
<dbReference type="EMBL" id="OIVN01001970">
    <property type="protein sequence ID" value="SPC99406.1"/>
    <property type="molecule type" value="Genomic_DNA"/>
</dbReference>
<dbReference type="AlphaFoldDB" id="A0A2N9G9W4"/>
<keyword evidence="2" id="KW-0812">Transmembrane</keyword>
<gene>
    <name evidence="3" type="ORF">FSB_LOCUS27288</name>
</gene>
<proteinExistence type="predicted"/>
<feature type="compositionally biased region" description="Low complexity" evidence="1">
    <location>
        <begin position="13"/>
        <end position="26"/>
    </location>
</feature>
<evidence type="ECO:0000256" key="2">
    <source>
        <dbReference type="SAM" id="Phobius"/>
    </source>
</evidence>
<feature type="region of interest" description="Disordered" evidence="1">
    <location>
        <begin position="1"/>
        <end position="35"/>
    </location>
</feature>
<feature type="transmembrane region" description="Helical" evidence="2">
    <location>
        <begin position="59"/>
        <end position="80"/>
    </location>
</feature>
<name>A0A2N9G9W4_FAGSY</name>